<dbReference type="Gene3D" id="3.10.105.10">
    <property type="entry name" value="Dipeptide-binding Protein, Domain 3"/>
    <property type="match status" value="1"/>
</dbReference>
<gene>
    <name evidence="6" type="ORF">IAI60_13745</name>
</gene>
<protein>
    <submittedName>
        <fullName evidence="6">ABC transporter substrate-binding protein</fullName>
    </submittedName>
</protein>
<keyword evidence="7" id="KW-1185">Reference proteome</keyword>
<comment type="similarity">
    <text evidence="2">Belongs to the bacterial solute-binding protein 5 family.</text>
</comment>
<evidence type="ECO:0000313" key="7">
    <source>
        <dbReference type="Proteomes" id="UP001518990"/>
    </source>
</evidence>
<dbReference type="RefSeq" id="WP_207448047.1">
    <property type="nucleotide sequence ID" value="NZ_CP061091.1"/>
</dbReference>
<comment type="subcellular location">
    <subcellularLocation>
        <location evidence="1">Periplasm</location>
    </subcellularLocation>
</comment>
<organism evidence="6 7">
    <name type="scientific">Roseomonas marmotae</name>
    <dbReference type="NCBI Taxonomy" id="2768161"/>
    <lineage>
        <taxon>Bacteria</taxon>
        <taxon>Pseudomonadati</taxon>
        <taxon>Pseudomonadota</taxon>
        <taxon>Alphaproteobacteria</taxon>
        <taxon>Acetobacterales</taxon>
        <taxon>Roseomonadaceae</taxon>
        <taxon>Roseomonas</taxon>
    </lineage>
</organism>
<keyword evidence="4" id="KW-0732">Signal</keyword>
<dbReference type="PANTHER" id="PTHR30290:SF9">
    <property type="entry name" value="OLIGOPEPTIDE-BINDING PROTEIN APPA"/>
    <property type="match status" value="1"/>
</dbReference>
<dbReference type="InterPro" id="IPR000914">
    <property type="entry name" value="SBP_5_dom"/>
</dbReference>
<dbReference type="SUPFAM" id="SSF53850">
    <property type="entry name" value="Periplasmic binding protein-like II"/>
    <property type="match status" value="1"/>
</dbReference>
<proteinExistence type="inferred from homology"/>
<evidence type="ECO:0000256" key="3">
    <source>
        <dbReference type="ARBA" id="ARBA00022448"/>
    </source>
</evidence>
<evidence type="ECO:0000256" key="1">
    <source>
        <dbReference type="ARBA" id="ARBA00004418"/>
    </source>
</evidence>
<evidence type="ECO:0000256" key="2">
    <source>
        <dbReference type="ARBA" id="ARBA00005695"/>
    </source>
</evidence>
<dbReference type="Gene3D" id="3.90.76.10">
    <property type="entry name" value="Dipeptide-binding Protein, Domain 1"/>
    <property type="match status" value="1"/>
</dbReference>
<dbReference type="Gene3D" id="3.40.190.10">
    <property type="entry name" value="Periplasmic binding protein-like II"/>
    <property type="match status" value="1"/>
</dbReference>
<dbReference type="InterPro" id="IPR030678">
    <property type="entry name" value="Peptide/Ni-bd"/>
</dbReference>
<dbReference type="Pfam" id="PF00496">
    <property type="entry name" value="SBP_bac_5"/>
    <property type="match status" value="1"/>
</dbReference>
<dbReference type="PANTHER" id="PTHR30290">
    <property type="entry name" value="PERIPLASMIC BINDING COMPONENT OF ABC TRANSPORTER"/>
    <property type="match status" value="1"/>
</dbReference>
<evidence type="ECO:0000256" key="4">
    <source>
        <dbReference type="ARBA" id="ARBA00022729"/>
    </source>
</evidence>
<sequence length="537" mass="57775">MSGPHPTRRWLARAVLGGAALQATGWLEAVLGQGARAEGPGTLRIGLAALNTTLDPHFQSSAPNNAVASHIFDALVTNDARSASRPGLAESWRLLDDTRWEFHLRRTAFTDGREFSAEDAIVSLQRANDLPSTAPLRIYTRGIRNMVATGPRRLLIETREPDPLLLNALSRIRIISAGHRDAPTTEFNNGNAAIGTGALVLEEYEPGSHLRLSRNDGWWGGRLPWEAVELRLIADADARLAALLSGELDIIEAVPPGGAARVKAGSGFHLVRGISSRFVYLAMDQKRDVSPFITDHDGQPLARNPLKDRRVRQALSMAIDRKALVEQVMEGDAVIASQFLPPGGAGIAEGLSPVPFDPARAQALLAEAGYPEGFRLTLHGPGDRYVNATGLMQAVARMLTRVGIQAQAETMPWATYSQRNAGAGFSMSLAAWSVNTGETSSPLRALLATHDRKAGMGASNAGRYSNPELDALLRQALRNMEDGARNTLLARACEIAFTDHALLPLHHEVSAWAARRGAAYEARADQHTLAMGASRTG</sequence>
<dbReference type="CDD" id="cd08498">
    <property type="entry name" value="PBP2_NikA_DppA_OppA_like_2"/>
    <property type="match status" value="1"/>
</dbReference>
<feature type="domain" description="Solute-binding protein family 5" evidence="5">
    <location>
        <begin position="85"/>
        <end position="448"/>
    </location>
</feature>
<accession>A0ABS3KDW5</accession>
<evidence type="ECO:0000259" key="5">
    <source>
        <dbReference type="Pfam" id="PF00496"/>
    </source>
</evidence>
<dbReference type="EMBL" id="JACTNF010000013">
    <property type="protein sequence ID" value="MBO1075674.1"/>
    <property type="molecule type" value="Genomic_DNA"/>
</dbReference>
<dbReference type="InterPro" id="IPR039424">
    <property type="entry name" value="SBP_5"/>
</dbReference>
<reference evidence="6 7" key="1">
    <citation type="submission" date="2020-09" db="EMBL/GenBank/DDBJ databases">
        <title>Roseomonas.</title>
        <authorList>
            <person name="Zhu W."/>
        </authorList>
    </citation>
    <scope>NUCLEOTIDE SEQUENCE [LARGE SCALE GENOMIC DNA]</scope>
    <source>
        <strain evidence="6 7">1311</strain>
    </source>
</reference>
<dbReference type="PIRSF" id="PIRSF002741">
    <property type="entry name" value="MppA"/>
    <property type="match status" value="1"/>
</dbReference>
<dbReference type="Proteomes" id="UP001518990">
    <property type="component" value="Unassembled WGS sequence"/>
</dbReference>
<evidence type="ECO:0000313" key="6">
    <source>
        <dbReference type="EMBL" id="MBO1075674.1"/>
    </source>
</evidence>
<name>A0ABS3KDW5_9PROT</name>
<comment type="caution">
    <text evidence="6">The sequence shown here is derived from an EMBL/GenBank/DDBJ whole genome shotgun (WGS) entry which is preliminary data.</text>
</comment>
<keyword evidence="3" id="KW-0813">Transport</keyword>